<name>A0A940NTG6_9BACI</name>
<comment type="caution">
    <text evidence="1">The sequence shown here is derived from an EMBL/GenBank/DDBJ whole genome shotgun (WGS) entry which is preliminary data.</text>
</comment>
<dbReference type="EMBL" id="JAGIYQ010000014">
    <property type="protein sequence ID" value="MBP0726772.1"/>
    <property type="molecule type" value="Genomic_DNA"/>
</dbReference>
<proteinExistence type="predicted"/>
<dbReference type="Proteomes" id="UP000682134">
    <property type="component" value="Unassembled WGS sequence"/>
</dbReference>
<reference evidence="1" key="1">
    <citation type="submission" date="2021-04" db="EMBL/GenBank/DDBJ databases">
        <title>Genome seq and assembly of Bacillus sp.</title>
        <authorList>
            <person name="Chhetri G."/>
        </authorList>
    </citation>
    <scope>NUCLEOTIDE SEQUENCE</scope>
    <source>
        <strain evidence="1">RG28</strain>
    </source>
</reference>
<evidence type="ECO:0000313" key="2">
    <source>
        <dbReference type="Proteomes" id="UP000682134"/>
    </source>
</evidence>
<gene>
    <name evidence="1" type="ORF">J5Y03_16560</name>
</gene>
<dbReference type="AlphaFoldDB" id="A0A940NTG6"/>
<organism evidence="1 2">
    <name type="scientific">Gottfriedia endophytica</name>
    <dbReference type="NCBI Taxonomy" id="2820819"/>
    <lineage>
        <taxon>Bacteria</taxon>
        <taxon>Bacillati</taxon>
        <taxon>Bacillota</taxon>
        <taxon>Bacilli</taxon>
        <taxon>Bacillales</taxon>
        <taxon>Bacillaceae</taxon>
        <taxon>Gottfriedia</taxon>
    </lineage>
</organism>
<keyword evidence="2" id="KW-1185">Reference proteome</keyword>
<evidence type="ECO:0000313" key="1">
    <source>
        <dbReference type="EMBL" id="MBP0726772.1"/>
    </source>
</evidence>
<protein>
    <submittedName>
        <fullName evidence="1">Replication-relaxation family protein</fullName>
    </submittedName>
</protein>
<dbReference type="RefSeq" id="WP_209407114.1">
    <property type="nucleotide sequence ID" value="NZ_JAGIYQ010000014.1"/>
</dbReference>
<accession>A0A940NTG6</accession>
<sequence length="199" mass="23752">MIERDQEIVNTLEFFKCLSRDDLILLFFKDKKSAVSNCNQVLRRLRDRGHIKQSKRHSPAVYFPNPSTIKETSQKIPHYLGIARVYFSLSHYINSFEVEPKLGPKGTVEPDAFMIYNNSPYFVEIQLTQYNVKTMQEKIERYENYYYSNEWRKFPWQPDEPFFPAIAIFTQTSYEINSFLEIYQYKSAKELHQLSAMQI</sequence>